<feature type="transmembrane region" description="Helical" evidence="1">
    <location>
        <begin position="147"/>
        <end position="171"/>
    </location>
</feature>
<dbReference type="InterPro" id="IPR006938">
    <property type="entry name" value="DUF624"/>
</dbReference>
<dbReference type="Pfam" id="PF04854">
    <property type="entry name" value="DUF624"/>
    <property type="match status" value="1"/>
</dbReference>
<gene>
    <name evidence="2" type="ORF">MUN89_19215</name>
</gene>
<accession>A0ABY4EHM5</accession>
<protein>
    <submittedName>
        <fullName evidence="2">YesL family protein</fullName>
    </submittedName>
</protein>
<keyword evidence="1" id="KW-1133">Transmembrane helix</keyword>
<reference evidence="2 3" key="1">
    <citation type="submission" date="2022-04" db="EMBL/GenBank/DDBJ databases">
        <title>Halobacillus sp. isolated from saltern.</title>
        <authorList>
            <person name="Won M."/>
            <person name="Lee C.-M."/>
            <person name="Woen H.-Y."/>
            <person name="Kwon S.-W."/>
        </authorList>
    </citation>
    <scope>NUCLEOTIDE SEQUENCE [LARGE SCALE GENOMIC DNA]</scope>
    <source>
        <strain evidence="2 3">SSBR10-3</strain>
    </source>
</reference>
<name>A0ABY4EHM5_9BACI</name>
<feature type="transmembrane region" description="Helical" evidence="1">
    <location>
        <begin position="20"/>
        <end position="40"/>
    </location>
</feature>
<feature type="transmembrane region" description="Helical" evidence="1">
    <location>
        <begin position="111"/>
        <end position="135"/>
    </location>
</feature>
<feature type="transmembrane region" description="Helical" evidence="1">
    <location>
        <begin position="177"/>
        <end position="195"/>
    </location>
</feature>
<organism evidence="2 3">
    <name type="scientific">Halobacillus salinarum</name>
    <dbReference type="NCBI Taxonomy" id="2932257"/>
    <lineage>
        <taxon>Bacteria</taxon>
        <taxon>Bacillati</taxon>
        <taxon>Bacillota</taxon>
        <taxon>Bacilli</taxon>
        <taxon>Bacillales</taxon>
        <taxon>Bacillaceae</taxon>
        <taxon>Halobacillus</taxon>
    </lineage>
</organism>
<dbReference type="PROSITE" id="PS51257">
    <property type="entry name" value="PROKAR_LIPOPROTEIN"/>
    <property type="match status" value="1"/>
</dbReference>
<proteinExistence type="predicted"/>
<evidence type="ECO:0000256" key="1">
    <source>
        <dbReference type="SAM" id="Phobius"/>
    </source>
</evidence>
<keyword evidence="1" id="KW-0812">Transmembrane</keyword>
<feature type="transmembrane region" description="Helical" evidence="1">
    <location>
        <begin position="78"/>
        <end position="99"/>
    </location>
</feature>
<sequence length="211" mass="24412">MQMGRLLTGVLAFCHWVTHFALLNLMWAGCTLLGGVIFGIGPSTVAMYSVTREVVTGDEEVKLFSHFWKTFRQEFFRANGLAVILIFLGLLCYFDLQFFRQFEGEVYHLLSYVMVLASLSFIIMLVYLLPVYVHFRLTIFQSIKQALFIGFLRPANLVISVVTALTTYYFFIYFPGFIPLFGFTLFAHLNMWLSMKCFTEIEEMKMEQKAA</sequence>
<dbReference type="EMBL" id="CP095073">
    <property type="protein sequence ID" value="UOQ43973.1"/>
    <property type="molecule type" value="Genomic_DNA"/>
</dbReference>
<dbReference type="RefSeq" id="WP_244709558.1">
    <property type="nucleotide sequence ID" value="NZ_CP095073.1"/>
</dbReference>
<keyword evidence="1" id="KW-0472">Membrane</keyword>
<evidence type="ECO:0000313" key="3">
    <source>
        <dbReference type="Proteomes" id="UP000831787"/>
    </source>
</evidence>
<keyword evidence="3" id="KW-1185">Reference proteome</keyword>
<dbReference type="Proteomes" id="UP000831787">
    <property type="component" value="Chromosome"/>
</dbReference>
<evidence type="ECO:0000313" key="2">
    <source>
        <dbReference type="EMBL" id="UOQ43973.1"/>
    </source>
</evidence>